<evidence type="ECO:0000313" key="1">
    <source>
        <dbReference type="EMBL" id="CAD8198320.1"/>
    </source>
</evidence>
<dbReference type="EMBL" id="CAJJDO010000118">
    <property type="protein sequence ID" value="CAD8198320.1"/>
    <property type="molecule type" value="Genomic_DNA"/>
</dbReference>
<accession>A0A8S1XB94</accession>
<dbReference type="Proteomes" id="UP000689195">
    <property type="component" value="Unassembled WGS sequence"/>
</dbReference>
<dbReference type="OrthoDB" id="10268034at2759"/>
<gene>
    <name evidence="1" type="ORF">PPENT_87.1.T1180069</name>
</gene>
<name>A0A8S1XB94_9CILI</name>
<evidence type="ECO:0000313" key="2">
    <source>
        <dbReference type="Proteomes" id="UP000689195"/>
    </source>
</evidence>
<proteinExistence type="predicted"/>
<sequence length="78" mass="9521">MGQFLYKQGIWRRYGSDMQKEKLLLLQQVKFIMILIQLLMQKQTFRMQMILYIFAYRSTQGVSRQNIKLSFLKLLRLN</sequence>
<organism evidence="1 2">
    <name type="scientific">Paramecium pentaurelia</name>
    <dbReference type="NCBI Taxonomy" id="43138"/>
    <lineage>
        <taxon>Eukaryota</taxon>
        <taxon>Sar</taxon>
        <taxon>Alveolata</taxon>
        <taxon>Ciliophora</taxon>
        <taxon>Intramacronucleata</taxon>
        <taxon>Oligohymenophorea</taxon>
        <taxon>Peniculida</taxon>
        <taxon>Parameciidae</taxon>
        <taxon>Paramecium</taxon>
    </lineage>
</organism>
<dbReference type="AlphaFoldDB" id="A0A8S1XB94"/>
<reference evidence="1" key="1">
    <citation type="submission" date="2021-01" db="EMBL/GenBank/DDBJ databases">
        <authorList>
            <consortium name="Genoscope - CEA"/>
            <person name="William W."/>
        </authorList>
    </citation>
    <scope>NUCLEOTIDE SEQUENCE</scope>
</reference>
<comment type="caution">
    <text evidence="1">The sequence shown here is derived from an EMBL/GenBank/DDBJ whole genome shotgun (WGS) entry which is preliminary data.</text>
</comment>
<protein>
    <submittedName>
        <fullName evidence="1">Uncharacterized protein</fullName>
    </submittedName>
</protein>
<keyword evidence="2" id="KW-1185">Reference proteome</keyword>